<reference evidence="3 4" key="1">
    <citation type="submission" date="2020-04" db="EMBL/GenBank/DDBJ databases">
        <title>Novel species.</title>
        <authorList>
            <person name="Teo W.F.A."/>
            <person name="Lipun K."/>
            <person name="Srisuk N."/>
            <person name="Duangmal K."/>
        </authorList>
    </citation>
    <scope>NUCLEOTIDE SEQUENCE [LARGE SCALE GENOMIC DNA]</scope>
    <source>
        <strain evidence="3 4">K13G38</strain>
    </source>
</reference>
<dbReference type="InterPro" id="IPR007372">
    <property type="entry name" value="Lipid/polyisoprenoid-bd_YceI"/>
</dbReference>
<feature type="domain" description="Lipid/polyisoprenoid-binding YceI-like" evidence="2">
    <location>
        <begin position="30"/>
        <end position="165"/>
    </location>
</feature>
<dbReference type="RefSeq" id="WP_168514427.1">
    <property type="nucleotide sequence ID" value="NZ_JAAXLS010000005.1"/>
</dbReference>
<dbReference type="SUPFAM" id="SSF101874">
    <property type="entry name" value="YceI-like"/>
    <property type="match status" value="1"/>
</dbReference>
<dbReference type="Gene3D" id="2.40.128.110">
    <property type="entry name" value="Lipid/polyisoprenoid-binding, YceI-like"/>
    <property type="match status" value="1"/>
</dbReference>
<accession>A0ABX1J294</accession>
<organism evidence="3 4">
    <name type="scientific">Amycolatopsis acididurans</name>
    <dbReference type="NCBI Taxonomy" id="2724524"/>
    <lineage>
        <taxon>Bacteria</taxon>
        <taxon>Bacillati</taxon>
        <taxon>Actinomycetota</taxon>
        <taxon>Actinomycetes</taxon>
        <taxon>Pseudonocardiales</taxon>
        <taxon>Pseudonocardiaceae</taxon>
        <taxon>Amycolatopsis</taxon>
    </lineage>
</organism>
<evidence type="ECO:0000313" key="3">
    <source>
        <dbReference type="EMBL" id="NKQ53486.1"/>
    </source>
</evidence>
<keyword evidence="4" id="KW-1185">Reference proteome</keyword>
<proteinExistence type="inferred from homology"/>
<protein>
    <submittedName>
        <fullName evidence="3">YceI family protein</fullName>
    </submittedName>
</protein>
<evidence type="ECO:0000313" key="4">
    <source>
        <dbReference type="Proteomes" id="UP000715441"/>
    </source>
</evidence>
<comment type="caution">
    <text evidence="3">The sequence shown here is derived from an EMBL/GenBank/DDBJ whole genome shotgun (WGS) entry which is preliminary data.</text>
</comment>
<evidence type="ECO:0000259" key="2">
    <source>
        <dbReference type="Pfam" id="PF04264"/>
    </source>
</evidence>
<dbReference type="Proteomes" id="UP000715441">
    <property type="component" value="Unassembled WGS sequence"/>
</dbReference>
<dbReference type="Pfam" id="PF04264">
    <property type="entry name" value="YceI"/>
    <property type="match status" value="1"/>
</dbReference>
<sequence>MPGDIDATVEIEPDTVEYEWPVERQLPGRYELNPTRVVVEPSIRVLRRPPVRGRFACRGGHLVLGETSELALELVTRSLRTNIFGLARTLTDEGGLCAADNPTIRFRSTDMLIAPDRTLEVVGKLDVLDTSLYLRLDGKLAYADDRAVVVWLTGVLPAPRRQFETGHWIAQVLGERPIHIELAAEFVR</sequence>
<evidence type="ECO:0000256" key="1">
    <source>
        <dbReference type="ARBA" id="ARBA00008812"/>
    </source>
</evidence>
<comment type="similarity">
    <text evidence="1">Belongs to the UPF0312 family.</text>
</comment>
<gene>
    <name evidence="3" type="ORF">HFP15_11400</name>
</gene>
<name>A0ABX1J294_9PSEU</name>
<dbReference type="EMBL" id="JAAXLS010000005">
    <property type="protein sequence ID" value="NKQ53486.1"/>
    <property type="molecule type" value="Genomic_DNA"/>
</dbReference>
<dbReference type="InterPro" id="IPR036761">
    <property type="entry name" value="TTHA0802/YceI-like_sf"/>
</dbReference>